<keyword evidence="2" id="KW-0347">Helicase</keyword>
<dbReference type="EMBL" id="CP121472">
    <property type="protein sequence ID" value="WPL17958.1"/>
    <property type="molecule type" value="Genomic_DNA"/>
</dbReference>
<reference evidence="2 3" key="1">
    <citation type="journal article" date="2023" name="Microorganisms">
        <title>Thiorhodovibrio frisius and Trv. litoralis spp. nov., Two Novel Members from a Clade of Fastidious Purple Sulfur Bacteria That Exhibit Unique Red-Shifted Light-Harvesting Capabilities.</title>
        <authorList>
            <person name="Methner A."/>
            <person name="Kuzyk S.B."/>
            <person name="Petersen J."/>
            <person name="Bauer S."/>
            <person name="Brinkmann H."/>
            <person name="Sichau K."/>
            <person name="Wanner G."/>
            <person name="Wolf J."/>
            <person name="Neumann-Schaal M."/>
            <person name="Henke P."/>
            <person name="Tank M."/>
            <person name="Sproer C."/>
            <person name="Bunk B."/>
            <person name="Overmann J."/>
        </authorList>
    </citation>
    <scope>NUCLEOTIDE SEQUENCE [LARGE SCALE GENOMIC DNA]</scope>
    <source>
        <strain evidence="2 3">DSM 6702</strain>
    </source>
</reference>
<gene>
    <name evidence="2" type="ORF">Thiowin_03002</name>
</gene>
<organism evidence="2 3">
    <name type="scientific">Thiorhodovibrio winogradskyi</name>
    <dbReference type="NCBI Taxonomy" id="77007"/>
    <lineage>
        <taxon>Bacteria</taxon>
        <taxon>Pseudomonadati</taxon>
        <taxon>Pseudomonadota</taxon>
        <taxon>Gammaproteobacteria</taxon>
        <taxon>Chromatiales</taxon>
        <taxon>Chromatiaceae</taxon>
        <taxon>Thiorhodovibrio</taxon>
    </lineage>
</organism>
<evidence type="ECO:0000259" key="1">
    <source>
        <dbReference type="SMART" id="SM00278"/>
    </source>
</evidence>
<dbReference type="SUPFAM" id="SSF47781">
    <property type="entry name" value="RuvA domain 2-like"/>
    <property type="match status" value="1"/>
</dbReference>
<keyword evidence="2" id="KW-0067">ATP-binding</keyword>
<keyword evidence="3" id="KW-1185">Reference proteome</keyword>
<feature type="domain" description="Helix-hairpin-helix DNA-binding motif class 1" evidence="1">
    <location>
        <begin position="132"/>
        <end position="151"/>
    </location>
</feature>
<sequence>MPDSVSPNYYSGSPHETLAGPVERVTFHSPESGFCVLRVKVRGERELITVVGNAAQVTPGEHIDARGQWTIDARHGRQFKANELRVVPPGTREGIERYLGSGMVKGIGPHFAKRLVDAFGEQVFDIIEQSPDRLRELPGIGKKRQERVTRAWGEQKIIREIMVFLQSHGVGTARAVRIFKTYGEAAIERVRGNPYRLALDIRGIGFKTADQLAERLGIPRDSPLRARAGVRHVLQEIASDGHCAAWREALAERSVKLLEIESAGIEDAIDLELAAGQLVAERIEERVLVFLPALHRAEAGVAESLIRLRAGSPPWGSIDTERALPWVEAQTGLRLV</sequence>
<accession>A0ABZ0SBA8</accession>
<dbReference type="Gene3D" id="1.10.150.20">
    <property type="entry name" value="5' to 3' exonuclease, C-terminal subdomain"/>
    <property type="match status" value="1"/>
</dbReference>
<dbReference type="InterPro" id="IPR055446">
    <property type="entry name" value="RecD2_N_OB"/>
</dbReference>
<protein>
    <submittedName>
        <fullName evidence="2">Helicase, RecD/TraA family</fullName>
    </submittedName>
</protein>
<dbReference type="InterPro" id="IPR010994">
    <property type="entry name" value="RuvA_2-like"/>
</dbReference>
<keyword evidence="2" id="KW-0378">Hydrolase</keyword>
<dbReference type="SMART" id="SM00278">
    <property type="entry name" value="HhH1"/>
    <property type="match status" value="2"/>
</dbReference>
<dbReference type="Pfam" id="PF14520">
    <property type="entry name" value="HHH_5"/>
    <property type="match status" value="1"/>
</dbReference>
<evidence type="ECO:0000313" key="2">
    <source>
        <dbReference type="EMBL" id="WPL17958.1"/>
    </source>
</evidence>
<dbReference type="InterPro" id="IPR003583">
    <property type="entry name" value="Hlx-hairpin-Hlx_DNA-bd_motif"/>
</dbReference>
<dbReference type="Gene3D" id="1.10.10.2220">
    <property type="match status" value="1"/>
</dbReference>
<feature type="domain" description="Helix-hairpin-helix DNA-binding motif class 1" evidence="1">
    <location>
        <begin position="196"/>
        <end position="215"/>
    </location>
</feature>
<name>A0ABZ0SBA8_9GAMM</name>
<dbReference type="Proteomes" id="UP001432180">
    <property type="component" value="Chromosome"/>
</dbReference>
<proteinExistence type="predicted"/>
<keyword evidence="2" id="KW-0547">Nucleotide-binding</keyword>
<dbReference type="Pfam" id="PF14490">
    <property type="entry name" value="HHH_RecD2"/>
    <property type="match status" value="1"/>
</dbReference>
<dbReference type="InterPro" id="IPR029493">
    <property type="entry name" value="RecD2-like_HHH"/>
</dbReference>
<dbReference type="GO" id="GO:0004386">
    <property type="term" value="F:helicase activity"/>
    <property type="evidence" value="ECO:0007669"/>
    <property type="project" value="UniProtKB-KW"/>
</dbReference>
<dbReference type="Pfam" id="PF23139">
    <property type="entry name" value="OB_YrrC"/>
    <property type="match status" value="1"/>
</dbReference>
<evidence type="ECO:0000313" key="3">
    <source>
        <dbReference type="Proteomes" id="UP001432180"/>
    </source>
</evidence>